<organism evidence="2 3">
    <name type="scientific">Chionoecetes opilio</name>
    <name type="common">Atlantic snow crab</name>
    <name type="synonym">Cancer opilio</name>
    <dbReference type="NCBI Taxonomy" id="41210"/>
    <lineage>
        <taxon>Eukaryota</taxon>
        <taxon>Metazoa</taxon>
        <taxon>Ecdysozoa</taxon>
        <taxon>Arthropoda</taxon>
        <taxon>Crustacea</taxon>
        <taxon>Multicrustacea</taxon>
        <taxon>Malacostraca</taxon>
        <taxon>Eumalacostraca</taxon>
        <taxon>Eucarida</taxon>
        <taxon>Decapoda</taxon>
        <taxon>Pleocyemata</taxon>
        <taxon>Brachyura</taxon>
        <taxon>Eubrachyura</taxon>
        <taxon>Majoidea</taxon>
        <taxon>Majidae</taxon>
        <taxon>Chionoecetes</taxon>
    </lineage>
</organism>
<feature type="region of interest" description="Disordered" evidence="1">
    <location>
        <begin position="141"/>
        <end position="185"/>
    </location>
</feature>
<accession>A0A8J5CKN8</accession>
<gene>
    <name evidence="2" type="ORF">GWK47_020900</name>
</gene>
<name>A0A8J5CKN8_CHIOP</name>
<comment type="caution">
    <text evidence="2">The sequence shown here is derived from an EMBL/GenBank/DDBJ whole genome shotgun (WGS) entry which is preliminary data.</text>
</comment>
<keyword evidence="3" id="KW-1185">Reference proteome</keyword>
<evidence type="ECO:0000313" key="2">
    <source>
        <dbReference type="EMBL" id="KAG0711302.1"/>
    </source>
</evidence>
<dbReference type="AlphaFoldDB" id="A0A8J5CKN8"/>
<proteinExistence type="predicted"/>
<protein>
    <submittedName>
        <fullName evidence="2">Uncharacterized protein</fullName>
    </submittedName>
</protein>
<dbReference type="EMBL" id="JACEEZ010023430">
    <property type="protein sequence ID" value="KAG0711302.1"/>
    <property type="molecule type" value="Genomic_DNA"/>
</dbReference>
<feature type="region of interest" description="Disordered" evidence="1">
    <location>
        <begin position="47"/>
        <end position="68"/>
    </location>
</feature>
<reference evidence="2" key="1">
    <citation type="submission" date="2020-07" db="EMBL/GenBank/DDBJ databases">
        <title>The High-quality genome of the commercially important snow crab, Chionoecetes opilio.</title>
        <authorList>
            <person name="Jeong J.-H."/>
            <person name="Ryu S."/>
        </authorList>
    </citation>
    <scope>NUCLEOTIDE SEQUENCE</scope>
    <source>
        <strain evidence="2">MADBK_172401_WGS</strain>
        <tissue evidence="2">Digestive gland</tissue>
    </source>
</reference>
<evidence type="ECO:0000313" key="3">
    <source>
        <dbReference type="Proteomes" id="UP000770661"/>
    </source>
</evidence>
<sequence length="185" mass="20417">MSKLGLTAGATLRPTYTWWTGAWEYGMDGEKSGIFIIDGNISMKEKEDGEVSSLADGRADENDRSSPYPDFELRLAEYGDTSVRPPHTQTEIVSHQLRTGSWEPGQVPSRIPFSLSGDQNQNPVNRTRFPILFHTQRPKRGVSRCRGCGSSGGGSRPSGFYPGSGPPTGRPCPRFRAKKDMMDTF</sequence>
<evidence type="ECO:0000256" key="1">
    <source>
        <dbReference type="SAM" id="MobiDB-lite"/>
    </source>
</evidence>
<dbReference type="Proteomes" id="UP000770661">
    <property type="component" value="Unassembled WGS sequence"/>
</dbReference>